<keyword evidence="1" id="KW-0934">Plastid</keyword>
<organism evidence="1">
    <name type="scientific">Drynaria acuminata</name>
    <dbReference type="NCBI Taxonomy" id="2784197"/>
    <lineage>
        <taxon>Eukaryota</taxon>
        <taxon>Viridiplantae</taxon>
        <taxon>Streptophyta</taxon>
        <taxon>Embryophyta</taxon>
        <taxon>Tracheophyta</taxon>
        <taxon>Polypodiopsida</taxon>
        <taxon>Polypodiidae</taxon>
        <taxon>Polypodiales</taxon>
        <taxon>Polypodiineae</taxon>
        <taxon>Polypodiaceae</taxon>
        <taxon>Drynarioideae</taxon>
        <taxon>Drynaria</taxon>
    </lineage>
</organism>
<proteinExistence type="predicted"/>
<name>A0A872YNX7_9MONI</name>
<protein>
    <submittedName>
        <fullName evidence="1">Photosystem II protein M</fullName>
    </submittedName>
</protein>
<dbReference type="RefSeq" id="YP_010038572.1">
    <property type="nucleotide sequence ID" value="NC_054156.1"/>
</dbReference>
<reference evidence="1" key="1">
    <citation type="submission" date="2020-09" db="EMBL/GenBank/DDBJ databases">
        <authorList>
            <person name="Liu H."/>
            <person name="Wang K."/>
        </authorList>
    </citation>
    <scope>NUCLEOTIDE SEQUENCE</scope>
</reference>
<sequence>MNYQYGSKYSRICSYRTFHSDPDSFSTYSLHSNGCAE</sequence>
<dbReference type="EMBL" id="MW042681">
    <property type="protein sequence ID" value="QOY24922.1"/>
    <property type="molecule type" value="Genomic_DNA"/>
</dbReference>
<keyword evidence="1" id="KW-0150">Chloroplast</keyword>
<evidence type="ECO:0000313" key="1">
    <source>
        <dbReference type="EMBL" id="QOY24922.1"/>
    </source>
</evidence>
<dbReference type="AlphaFoldDB" id="A0A872YNX7"/>
<dbReference type="GeneID" id="63643305"/>
<accession>A0A872YNX7</accession>
<geneLocation type="chloroplast" evidence="1"/>
<gene>
    <name evidence="1" type="primary">psbM</name>
</gene>